<evidence type="ECO:0000256" key="25">
    <source>
        <dbReference type="ARBA" id="ARBA00042684"/>
    </source>
</evidence>
<evidence type="ECO:0000256" key="8">
    <source>
        <dbReference type="ARBA" id="ARBA00022568"/>
    </source>
</evidence>
<evidence type="ECO:0000256" key="10">
    <source>
        <dbReference type="ARBA" id="ARBA00022692"/>
    </source>
</evidence>
<dbReference type="GO" id="GO:0008273">
    <property type="term" value="F:calcium, potassium:sodium antiporter activity"/>
    <property type="evidence" value="ECO:0007669"/>
    <property type="project" value="TreeGrafter"/>
</dbReference>
<evidence type="ECO:0000256" key="22">
    <source>
        <dbReference type="ARBA" id="ARBA00040585"/>
    </source>
</evidence>
<evidence type="ECO:0000256" key="9">
    <source>
        <dbReference type="ARBA" id="ARBA00022606"/>
    </source>
</evidence>
<sequence>MKGTTTKGRQPTQVPLFLCVVFISTFCQMTFSTKLNQTFPTPFAEESSTQLVENITRTHKLKSENHSTSKIRWVQNSDTTSNTEISETAKPTAVHVTFFLQATATEAPQENFPLDLLPVDDLRKGWVILHMIGLIYMFASLVFVCDKFFIPAVGVTAETLRLSDDVAGASVMAAGRSSPKLLAIIIGLFLTHSNVRFGSVVGPALYNVVFVPGVCALLARDVVSLSQWPLYRDVSFYLLGFILLIVFFLDGVIHWGESIVLVSVYTLYVLFMKFNTQIEHGIKIHMGRRWRTIPGNKHEKASTVFYCLIQLIKGFSSISKTPTPSSISHLHLVLTRMNLLTHCSEEHIVLNKTLILSEDSPACQDGLSLSDCTGTDETDEKARGNSCKYENDESRVEETNKEEKPVSLKWPNTGRKQIIYVLLLPIVLPLWLTLPDVRNEKNRKFFILTFVGSSVWIAVFLYLIVWWGHQVGDIVGIPEPIMALLVAGAANADLITSVIVARKGLGNMAVSSCIGSNILDITIYLPVSWFLYSSIHGSASVDVDSSGIICASTLLLFMLLSTIISIAACRWKMNKVLGCVLVLLYFIFVVISIMLQYGFIICPVSDGK</sequence>
<dbReference type="GO" id="GO:0005262">
    <property type="term" value="F:calcium channel activity"/>
    <property type="evidence" value="ECO:0007669"/>
    <property type="project" value="TreeGrafter"/>
</dbReference>
<keyword evidence="7" id="KW-0597">Phosphoprotein</keyword>
<evidence type="ECO:0000256" key="27">
    <source>
        <dbReference type="SAM" id="Phobius"/>
    </source>
</evidence>
<dbReference type="GO" id="GO:0060292">
    <property type="term" value="P:long-term synaptic depression"/>
    <property type="evidence" value="ECO:0007669"/>
    <property type="project" value="TreeGrafter"/>
</dbReference>
<evidence type="ECO:0000256" key="17">
    <source>
        <dbReference type="ARBA" id="ARBA00023065"/>
    </source>
</evidence>
<evidence type="ECO:0000256" key="1">
    <source>
        <dbReference type="ARBA" id="ARBA00004651"/>
    </source>
</evidence>
<comment type="subcellular location">
    <subcellularLocation>
        <location evidence="1">Cell membrane</location>
        <topology evidence="1">Multi-pass membrane protein</topology>
    </subcellularLocation>
</comment>
<keyword evidence="17" id="KW-0406">Ion transport</keyword>
<dbReference type="GO" id="GO:0007601">
    <property type="term" value="P:visual perception"/>
    <property type="evidence" value="ECO:0007669"/>
    <property type="project" value="UniProtKB-KW"/>
</dbReference>
<evidence type="ECO:0000313" key="29">
    <source>
        <dbReference type="Ensembl" id="ENSGWIP00000025151.1"/>
    </source>
</evidence>
<keyword evidence="15 27" id="KW-1133">Transmembrane helix</keyword>
<evidence type="ECO:0000256" key="5">
    <source>
        <dbReference type="ARBA" id="ARBA00022475"/>
    </source>
</evidence>
<evidence type="ECO:0000256" key="12">
    <source>
        <dbReference type="ARBA" id="ARBA00022837"/>
    </source>
</evidence>
<keyword evidence="13" id="KW-0769">Symport</keyword>
<dbReference type="InterPro" id="IPR004481">
    <property type="entry name" value="K/Na/Ca-exchanger"/>
</dbReference>
<evidence type="ECO:0000256" key="15">
    <source>
        <dbReference type="ARBA" id="ARBA00022989"/>
    </source>
</evidence>
<evidence type="ECO:0000256" key="26">
    <source>
        <dbReference type="ARBA" id="ARBA00045976"/>
    </source>
</evidence>
<evidence type="ECO:0000256" key="4">
    <source>
        <dbReference type="ARBA" id="ARBA00022449"/>
    </source>
</evidence>
<evidence type="ECO:0000256" key="2">
    <source>
        <dbReference type="ARBA" id="ARBA00005364"/>
    </source>
</evidence>
<dbReference type="AlphaFoldDB" id="A0A8C5EQK9"/>
<evidence type="ECO:0000256" key="11">
    <source>
        <dbReference type="ARBA" id="ARBA00022729"/>
    </source>
</evidence>
<dbReference type="Pfam" id="PF01699">
    <property type="entry name" value="Na_Ca_ex"/>
    <property type="match status" value="2"/>
</dbReference>
<feature type="transmembrane region" description="Helical" evidence="27">
    <location>
        <begin position="545"/>
        <end position="569"/>
    </location>
</feature>
<accession>A0A8C5EQK9</accession>
<dbReference type="GO" id="GO:0060291">
    <property type="term" value="P:long-term synaptic potentiation"/>
    <property type="evidence" value="ECO:0007669"/>
    <property type="project" value="TreeGrafter"/>
</dbReference>
<dbReference type="InterPro" id="IPR044880">
    <property type="entry name" value="NCX_ion-bd_dom_sf"/>
</dbReference>
<proteinExistence type="inferred from homology"/>
<feature type="transmembrane region" description="Helical" evidence="27">
    <location>
        <begin position="12"/>
        <end position="31"/>
    </location>
</feature>
<evidence type="ECO:0000256" key="6">
    <source>
        <dbReference type="ARBA" id="ARBA00022538"/>
    </source>
</evidence>
<feature type="transmembrane region" description="Helical" evidence="27">
    <location>
        <begin position="204"/>
        <end position="223"/>
    </location>
</feature>
<keyword evidence="30" id="KW-1185">Reference proteome</keyword>
<dbReference type="FunFam" id="1.20.1420.30:FF:000009">
    <property type="entry name" value="sodium/potassium/calcium exchanger 5 isoform X2"/>
    <property type="match status" value="1"/>
</dbReference>
<evidence type="ECO:0000256" key="19">
    <source>
        <dbReference type="ARBA" id="ARBA00023201"/>
    </source>
</evidence>
<keyword evidence="14" id="KW-0630">Potassium</keyword>
<keyword evidence="20" id="KW-0844">Vision</keyword>
<dbReference type="InterPro" id="IPR004837">
    <property type="entry name" value="NaCa_Exmemb"/>
</dbReference>
<reference evidence="29" key="2">
    <citation type="submission" date="2025-08" db="UniProtKB">
        <authorList>
            <consortium name="Ensembl"/>
        </authorList>
    </citation>
    <scope>IDENTIFICATION</scope>
</reference>
<keyword evidence="19" id="KW-0739">Sodium transport</keyword>
<keyword evidence="3" id="KW-0813">Transport</keyword>
<dbReference type="Ensembl" id="ENSGWIT00000027498.1">
    <property type="protein sequence ID" value="ENSGWIP00000025151.1"/>
    <property type="gene ID" value="ENSGWIG00000013263.1"/>
</dbReference>
<evidence type="ECO:0000256" key="23">
    <source>
        <dbReference type="ARBA" id="ARBA00042035"/>
    </source>
</evidence>
<dbReference type="NCBIfam" id="TIGR00367">
    <property type="entry name" value="calcium/sodium antiporter"/>
    <property type="match status" value="1"/>
</dbReference>
<keyword evidence="11" id="KW-0732">Signal</keyword>
<protein>
    <recommendedName>
        <fullName evidence="22">Sodium/potassium/calcium exchanger 1</fullName>
    </recommendedName>
    <alternativeName>
        <fullName evidence="23">Na(+)/K(+)/Ca(2+)-exchange protein 1</fullName>
    </alternativeName>
    <alternativeName>
        <fullName evidence="24">Retinal rod Na-Ca+K exchanger</fullName>
    </alternativeName>
    <alternativeName>
        <fullName evidence="25">Solute carrier family 24 member 1</fullName>
    </alternativeName>
</protein>
<keyword evidence="12" id="KW-0106">Calcium</keyword>
<evidence type="ECO:0000256" key="16">
    <source>
        <dbReference type="ARBA" id="ARBA00023053"/>
    </source>
</evidence>
<keyword evidence="16" id="KW-0915">Sodium</keyword>
<feature type="domain" description="Sodium/calcium exchanger membrane region" evidence="28">
    <location>
        <begin position="447"/>
        <end position="594"/>
    </location>
</feature>
<evidence type="ECO:0000256" key="13">
    <source>
        <dbReference type="ARBA" id="ARBA00022847"/>
    </source>
</evidence>
<evidence type="ECO:0000256" key="7">
    <source>
        <dbReference type="ARBA" id="ARBA00022553"/>
    </source>
</evidence>
<dbReference type="GO" id="GO:0005886">
    <property type="term" value="C:plasma membrane"/>
    <property type="evidence" value="ECO:0007669"/>
    <property type="project" value="UniProtKB-SubCell"/>
</dbReference>
<dbReference type="PANTHER" id="PTHR10846">
    <property type="entry name" value="SODIUM/POTASSIUM/CALCIUM EXCHANGER"/>
    <property type="match status" value="1"/>
</dbReference>
<feature type="transmembrane region" description="Helical" evidence="27">
    <location>
        <begin position="417"/>
        <end position="434"/>
    </location>
</feature>
<evidence type="ECO:0000313" key="30">
    <source>
        <dbReference type="Proteomes" id="UP000694680"/>
    </source>
</evidence>
<evidence type="ECO:0000256" key="24">
    <source>
        <dbReference type="ARBA" id="ARBA00042297"/>
    </source>
</evidence>
<evidence type="ECO:0000256" key="21">
    <source>
        <dbReference type="ARBA" id="ARBA00033627"/>
    </source>
</evidence>
<keyword evidence="10 27" id="KW-0812">Transmembrane</keyword>
<feature type="transmembrane region" description="Helical" evidence="27">
    <location>
        <begin position="446"/>
        <end position="469"/>
    </location>
</feature>
<feature type="transmembrane region" description="Helical" evidence="27">
    <location>
        <begin position="576"/>
        <end position="600"/>
    </location>
</feature>
<evidence type="ECO:0000256" key="3">
    <source>
        <dbReference type="ARBA" id="ARBA00022448"/>
    </source>
</evidence>
<evidence type="ECO:0000256" key="14">
    <source>
        <dbReference type="ARBA" id="ARBA00022958"/>
    </source>
</evidence>
<keyword evidence="18 27" id="KW-0472">Membrane</keyword>
<reference evidence="29" key="3">
    <citation type="submission" date="2025-09" db="UniProtKB">
        <authorList>
            <consortium name="Ensembl"/>
        </authorList>
    </citation>
    <scope>IDENTIFICATION</scope>
</reference>
<dbReference type="GO" id="GO:0006874">
    <property type="term" value="P:intracellular calcium ion homeostasis"/>
    <property type="evidence" value="ECO:0007669"/>
    <property type="project" value="TreeGrafter"/>
</dbReference>
<comment type="function">
    <text evidence="26">Calcium, potassium:sodium antiporter that transports 1 Ca(2+) and 1 K(+) in exchange for 4 Na(+). Critical component of the visual transduction cascade, controlling the calcium concentration of outer segments during light and darkness. Light causes a rapid lowering of cytosolic free calcium in the outer segment of both retinal rod and cone photoreceptors and the light-induced lowering of calcium is caused by extrusion via this protein which plays a key role in the process of light adaptation.</text>
</comment>
<feature type="transmembrane region" description="Helical" evidence="27">
    <location>
        <begin position="513"/>
        <end position="533"/>
    </location>
</feature>
<keyword evidence="4" id="KW-0050">Antiport</keyword>
<organism evidence="29 30">
    <name type="scientific">Gouania willdenowi</name>
    <name type="common">Blunt-snouted clingfish</name>
    <name type="synonym">Lepadogaster willdenowi</name>
    <dbReference type="NCBI Taxonomy" id="441366"/>
    <lineage>
        <taxon>Eukaryota</taxon>
        <taxon>Metazoa</taxon>
        <taxon>Chordata</taxon>
        <taxon>Craniata</taxon>
        <taxon>Vertebrata</taxon>
        <taxon>Euteleostomi</taxon>
        <taxon>Actinopterygii</taxon>
        <taxon>Neopterygii</taxon>
        <taxon>Teleostei</taxon>
        <taxon>Neoteleostei</taxon>
        <taxon>Acanthomorphata</taxon>
        <taxon>Ovalentaria</taxon>
        <taxon>Blenniimorphae</taxon>
        <taxon>Blenniiformes</taxon>
        <taxon>Gobiesocoidei</taxon>
        <taxon>Gobiesocidae</taxon>
        <taxon>Gobiesocinae</taxon>
        <taxon>Gouania</taxon>
    </lineage>
</organism>
<dbReference type="PANTHER" id="PTHR10846:SF36">
    <property type="entry name" value="SODIUM_POTASSIUM_CALCIUM EXCHANGER 1"/>
    <property type="match status" value="1"/>
</dbReference>
<feature type="transmembrane region" description="Helical" evidence="27">
    <location>
        <begin position="126"/>
        <end position="145"/>
    </location>
</feature>
<evidence type="ECO:0000259" key="28">
    <source>
        <dbReference type="Pfam" id="PF01699"/>
    </source>
</evidence>
<comment type="similarity">
    <text evidence="2">Belongs to the Ca(2+):cation antiporter (CaCA) (TC 2.A.19) family. SLC24A subfamily.</text>
</comment>
<evidence type="ECO:0000256" key="20">
    <source>
        <dbReference type="ARBA" id="ARBA00023305"/>
    </source>
</evidence>
<dbReference type="Proteomes" id="UP000694680">
    <property type="component" value="Chromosome 6"/>
</dbReference>
<name>A0A8C5EQK9_GOUWI</name>
<evidence type="ECO:0000256" key="18">
    <source>
        <dbReference type="ARBA" id="ARBA00023136"/>
    </source>
</evidence>
<reference evidence="29" key="1">
    <citation type="submission" date="2020-06" db="EMBL/GenBank/DDBJ databases">
        <authorList>
            <consortium name="Wellcome Sanger Institute Data Sharing"/>
        </authorList>
    </citation>
    <scope>NUCLEOTIDE SEQUENCE [LARGE SCALE GENOMIC DNA]</scope>
</reference>
<keyword evidence="5" id="KW-1003">Cell membrane</keyword>
<gene>
    <name evidence="29" type="primary">LOC114464893</name>
</gene>
<comment type="catalytic activity">
    <reaction evidence="21">
        <text>Ca(2+)(out) + K(+)(out) + 4 Na(+)(in) = Ca(2+)(in) + K(+)(in) + 4 Na(+)(out)</text>
        <dbReference type="Rhea" id="RHEA:69967"/>
        <dbReference type="ChEBI" id="CHEBI:29101"/>
        <dbReference type="ChEBI" id="CHEBI:29103"/>
        <dbReference type="ChEBI" id="CHEBI:29108"/>
    </reaction>
</comment>
<keyword evidence="8" id="KW-0109">Calcium transport</keyword>
<dbReference type="GO" id="GO:0015293">
    <property type="term" value="F:symporter activity"/>
    <property type="evidence" value="ECO:0007669"/>
    <property type="project" value="UniProtKB-KW"/>
</dbReference>
<keyword evidence="9" id="KW-0716">Sensory transduction</keyword>
<feature type="transmembrane region" description="Helical" evidence="27">
    <location>
        <begin position="235"/>
        <end position="255"/>
    </location>
</feature>
<dbReference type="Gene3D" id="1.20.1420.30">
    <property type="entry name" value="NCX, central ion-binding region"/>
    <property type="match status" value="2"/>
</dbReference>
<feature type="domain" description="Sodium/calcium exchanger membrane region" evidence="28">
    <location>
        <begin position="132"/>
        <end position="272"/>
    </location>
</feature>
<keyword evidence="6" id="KW-0633">Potassium transport</keyword>